<evidence type="ECO:0000313" key="1">
    <source>
        <dbReference type="EMBL" id="KAJ8016062.1"/>
    </source>
</evidence>
<name>A0ACC2HK02_DALPE</name>
<accession>A0ACC2HK02</accession>
<keyword evidence="2" id="KW-1185">Reference proteome</keyword>
<comment type="caution">
    <text evidence="1">The sequence shown here is derived from an EMBL/GenBank/DDBJ whole genome shotgun (WGS) entry which is preliminary data.</text>
</comment>
<proteinExistence type="predicted"/>
<gene>
    <name evidence="1" type="ORF">DPEC_G00003240</name>
</gene>
<dbReference type="EMBL" id="CM055728">
    <property type="protein sequence ID" value="KAJ8016062.1"/>
    <property type="molecule type" value="Genomic_DNA"/>
</dbReference>
<organism evidence="1 2">
    <name type="scientific">Dallia pectoralis</name>
    <name type="common">Alaska blackfish</name>
    <dbReference type="NCBI Taxonomy" id="75939"/>
    <lineage>
        <taxon>Eukaryota</taxon>
        <taxon>Metazoa</taxon>
        <taxon>Chordata</taxon>
        <taxon>Craniata</taxon>
        <taxon>Vertebrata</taxon>
        <taxon>Euteleostomi</taxon>
        <taxon>Actinopterygii</taxon>
        <taxon>Neopterygii</taxon>
        <taxon>Teleostei</taxon>
        <taxon>Protacanthopterygii</taxon>
        <taxon>Esociformes</taxon>
        <taxon>Umbridae</taxon>
        <taxon>Dallia</taxon>
    </lineage>
</organism>
<reference evidence="1" key="1">
    <citation type="submission" date="2021-05" db="EMBL/GenBank/DDBJ databases">
        <authorList>
            <person name="Pan Q."/>
            <person name="Jouanno E."/>
            <person name="Zahm M."/>
            <person name="Klopp C."/>
            <person name="Cabau C."/>
            <person name="Louis A."/>
            <person name="Berthelot C."/>
            <person name="Parey E."/>
            <person name="Roest Crollius H."/>
            <person name="Montfort J."/>
            <person name="Robinson-Rechavi M."/>
            <person name="Bouchez O."/>
            <person name="Lampietro C."/>
            <person name="Lopez Roques C."/>
            <person name="Donnadieu C."/>
            <person name="Postlethwait J."/>
            <person name="Bobe J."/>
            <person name="Dillon D."/>
            <person name="Chandos A."/>
            <person name="von Hippel F."/>
            <person name="Guiguen Y."/>
        </authorList>
    </citation>
    <scope>NUCLEOTIDE SEQUENCE</scope>
    <source>
        <strain evidence="1">YG-Jan2019</strain>
    </source>
</reference>
<dbReference type="Proteomes" id="UP001157502">
    <property type="component" value="Chromosome 1"/>
</dbReference>
<protein>
    <submittedName>
        <fullName evidence="1">Uncharacterized protein</fullName>
    </submittedName>
</protein>
<evidence type="ECO:0000313" key="2">
    <source>
        <dbReference type="Proteomes" id="UP001157502"/>
    </source>
</evidence>
<sequence length="159" mass="18554">MCVNGPVLRILLLVLLLGVSYCERKCNYSEILVSYRKIIYVELQHLNLTSSFNTSNERDRCIAGKKQGILHSIHGLVHKFLCHKRDEGRCQRNDAQEGMLRTVCMMKHLIIRNCNPSTLQNMHVKTSNWCPKRKKKKIELMRALKTCWQKLQSVFIPTK</sequence>